<reference evidence="1 2" key="1">
    <citation type="submission" date="2014-04" db="EMBL/GenBank/DDBJ databases">
        <title>Draft Genome Sequence of Synergistes jonesii.</title>
        <authorList>
            <person name="Coil D.A."/>
            <person name="Eisen J.A."/>
            <person name="Holland-Moritz H.E."/>
        </authorList>
    </citation>
    <scope>NUCLEOTIDE SEQUENCE [LARGE SCALE GENOMIC DNA]</scope>
    <source>
        <strain evidence="1 2">78-1</strain>
    </source>
</reference>
<proteinExistence type="predicted"/>
<evidence type="ECO:0000313" key="1">
    <source>
        <dbReference type="EMBL" id="KEJ93326.1"/>
    </source>
</evidence>
<sequence length="280" mass="29692">MLDFESCKKVHAGNGLTREWSYDFPLPDVSYMKVYVSGPGGTPELISSGYRVDAEARRVVYPASADADALPAGWTLTLMRELPLLQPVKLLNQQGRFFADDTEKGLDRGVMMIQQLAEVAGRAITAPVDDSLSAEELAAQVVENHERYEEIAQKHGETLSARDAAQLSASSAVSSADAALAAKASAEMSAEAAEAARDAVLSASSVPPWDASTVYGYPDTVCCVDGHTYRCIGTDVSGAYPPESDMWVRVTVIQQAGTYDMESGGTFGDAAAAFVSGGSF</sequence>
<dbReference type="RefSeq" id="WP_037974169.1">
    <property type="nucleotide sequence ID" value="NZ_JMKI01000004.1"/>
</dbReference>
<dbReference type="OrthoDB" id="7366994at2"/>
<evidence type="ECO:0000313" key="2">
    <source>
        <dbReference type="Proteomes" id="UP000027665"/>
    </source>
</evidence>
<dbReference type="EMBL" id="JMKI01000004">
    <property type="protein sequence ID" value="KEJ93326.1"/>
    <property type="molecule type" value="Genomic_DNA"/>
</dbReference>
<dbReference type="eggNOG" id="ENOG5032Z5M">
    <property type="taxonomic scope" value="Bacteria"/>
</dbReference>
<dbReference type="STRING" id="2754.EH55_08460"/>
<dbReference type="Proteomes" id="UP000027665">
    <property type="component" value="Unassembled WGS sequence"/>
</dbReference>
<organism evidence="1 2">
    <name type="scientific">Synergistes jonesii</name>
    <dbReference type="NCBI Taxonomy" id="2754"/>
    <lineage>
        <taxon>Bacteria</taxon>
        <taxon>Thermotogati</taxon>
        <taxon>Synergistota</taxon>
        <taxon>Synergistia</taxon>
        <taxon>Synergistales</taxon>
        <taxon>Synergistaceae</taxon>
        <taxon>Synergistes</taxon>
    </lineage>
</organism>
<protein>
    <submittedName>
        <fullName evidence="1">Uncharacterized protein</fullName>
    </submittedName>
</protein>
<comment type="caution">
    <text evidence="1">The sequence shown here is derived from an EMBL/GenBank/DDBJ whole genome shotgun (WGS) entry which is preliminary data.</text>
</comment>
<name>A0A073IV25_9BACT</name>
<dbReference type="GeneID" id="90982515"/>
<dbReference type="AlphaFoldDB" id="A0A073IV25"/>
<gene>
    <name evidence="1" type="ORF">EH55_08460</name>
</gene>
<keyword evidence="2" id="KW-1185">Reference proteome</keyword>
<accession>A0A073IV25</accession>